<dbReference type="Proteomes" id="UP001607302">
    <property type="component" value="Unassembled WGS sequence"/>
</dbReference>
<proteinExistence type="predicted"/>
<reference evidence="1 2" key="1">
    <citation type="journal article" date="2024" name="Ann. Entomol. Soc. Am.">
        <title>Genomic analyses of the southern and eastern yellowjacket wasps (Hymenoptera: Vespidae) reveal evolutionary signatures of social life.</title>
        <authorList>
            <person name="Catto M.A."/>
            <person name="Caine P.B."/>
            <person name="Orr S.E."/>
            <person name="Hunt B.G."/>
            <person name="Goodisman M.A.D."/>
        </authorList>
    </citation>
    <scope>NUCLEOTIDE SEQUENCE [LARGE SCALE GENOMIC DNA]</scope>
    <source>
        <strain evidence="1">233</strain>
        <tissue evidence="1">Head and thorax</tissue>
    </source>
</reference>
<comment type="caution">
    <text evidence="1">The sequence shown here is derived from an EMBL/GenBank/DDBJ whole genome shotgun (WGS) entry which is preliminary data.</text>
</comment>
<organism evidence="1 2">
    <name type="scientific">Vespula squamosa</name>
    <name type="common">Southern yellow jacket</name>
    <name type="synonym">Wasp</name>
    <dbReference type="NCBI Taxonomy" id="30214"/>
    <lineage>
        <taxon>Eukaryota</taxon>
        <taxon>Metazoa</taxon>
        <taxon>Ecdysozoa</taxon>
        <taxon>Arthropoda</taxon>
        <taxon>Hexapoda</taxon>
        <taxon>Insecta</taxon>
        <taxon>Pterygota</taxon>
        <taxon>Neoptera</taxon>
        <taxon>Endopterygota</taxon>
        <taxon>Hymenoptera</taxon>
        <taxon>Apocrita</taxon>
        <taxon>Aculeata</taxon>
        <taxon>Vespoidea</taxon>
        <taxon>Vespidae</taxon>
        <taxon>Vespinae</taxon>
        <taxon>Vespula</taxon>
    </lineage>
</organism>
<name>A0ABD2AAJ1_VESSQ</name>
<gene>
    <name evidence="1" type="ORF">V1478_013333</name>
</gene>
<accession>A0ABD2AAJ1</accession>
<protein>
    <submittedName>
        <fullName evidence="1">Protein artichoke</fullName>
    </submittedName>
</protein>
<evidence type="ECO:0000313" key="1">
    <source>
        <dbReference type="EMBL" id="KAL2717633.1"/>
    </source>
</evidence>
<sequence>MPFLVSASLKRITTNFDVELPHFQPTSNHPPTISTYLIFNQLHIIHPQFRPKSWSSVLEPSQNFLSKTICRRHKLWFKRATIRLWSYFRRFNRNLREWLLVIFEFYYVVTQNALIN</sequence>
<evidence type="ECO:0000313" key="2">
    <source>
        <dbReference type="Proteomes" id="UP001607302"/>
    </source>
</evidence>
<keyword evidence="2" id="KW-1185">Reference proteome</keyword>
<dbReference type="EMBL" id="JAUDFV010000153">
    <property type="protein sequence ID" value="KAL2717633.1"/>
    <property type="molecule type" value="Genomic_DNA"/>
</dbReference>
<dbReference type="AlphaFoldDB" id="A0ABD2AAJ1"/>